<dbReference type="Pfam" id="PF08066">
    <property type="entry name" value="PMC2NT"/>
    <property type="match status" value="1"/>
</dbReference>
<dbReference type="InterPro" id="IPR049559">
    <property type="entry name" value="Rrp6p-like_exo"/>
</dbReference>
<dbReference type="GO" id="GO:0071036">
    <property type="term" value="P:nuclear polyadenylation-dependent snoRNA catabolic process"/>
    <property type="evidence" value="ECO:0007669"/>
    <property type="project" value="TreeGrafter"/>
</dbReference>
<evidence type="ECO:0000256" key="4">
    <source>
        <dbReference type="ARBA" id="ARBA00022801"/>
    </source>
</evidence>
<dbReference type="Proteomes" id="UP000008837">
    <property type="component" value="Unassembled WGS sequence"/>
</dbReference>
<feature type="compositionally biased region" description="Basic residues" evidence="9">
    <location>
        <begin position="829"/>
        <end position="839"/>
    </location>
</feature>
<keyword evidence="4" id="KW-0378">Hydrolase</keyword>
<proteinExistence type="inferred from homology"/>
<feature type="compositionally biased region" description="Basic and acidic residues" evidence="9">
    <location>
        <begin position="566"/>
        <end position="577"/>
    </location>
</feature>
<keyword evidence="12" id="KW-1185">Reference proteome</keyword>
<dbReference type="FunCoup" id="A8QBU8">
    <property type="interactions" value="652"/>
</dbReference>
<organism evidence="11 12">
    <name type="scientific">Malassezia globosa (strain ATCC MYA-4612 / CBS 7966)</name>
    <name type="common">Dandruff-associated fungus</name>
    <dbReference type="NCBI Taxonomy" id="425265"/>
    <lineage>
        <taxon>Eukaryota</taxon>
        <taxon>Fungi</taxon>
        <taxon>Dikarya</taxon>
        <taxon>Basidiomycota</taxon>
        <taxon>Ustilaginomycotina</taxon>
        <taxon>Malasseziomycetes</taxon>
        <taxon>Malasseziales</taxon>
        <taxon>Malasseziaceae</taxon>
        <taxon>Malassezia</taxon>
    </lineage>
</organism>
<dbReference type="InterPro" id="IPR010997">
    <property type="entry name" value="HRDC-like_sf"/>
</dbReference>
<dbReference type="GO" id="GO:0000175">
    <property type="term" value="F:3'-5'-RNA exonuclease activity"/>
    <property type="evidence" value="ECO:0007669"/>
    <property type="project" value="InterPro"/>
</dbReference>
<gene>
    <name evidence="11" type="ORF">MGL_3943</name>
</gene>
<name>A8QBU8_MALGO</name>
<dbReference type="SMART" id="SM00474">
    <property type="entry name" value="35EXOc"/>
    <property type="match status" value="1"/>
</dbReference>
<evidence type="ECO:0000259" key="10">
    <source>
        <dbReference type="PROSITE" id="PS50967"/>
    </source>
</evidence>
<dbReference type="Pfam" id="PF00570">
    <property type="entry name" value="HRDC"/>
    <property type="match status" value="1"/>
</dbReference>
<dbReference type="InterPro" id="IPR002562">
    <property type="entry name" value="3'-5'_exonuclease_dom"/>
</dbReference>
<feature type="region of interest" description="Disordered" evidence="9">
    <location>
        <begin position="695"/>
        <end position="849"/>
    </location>
</feature>
<feature type="compositionally biased region" description="Basic residues" evidence="9">
    <location>
        <begin position="767"/>
        <end position="780"/>
    </location>
</feature>
<sequence>MEERLSKVSEALVPATRTASLLPSSTDLDFYCSIDPDVKRALERISTDLQDVVNFMTTWMGEEAGNRTLDHLSAPTSFAGSVGDTVDRLLERADIYLDEYTGVRKISPSREKKSSQETSSTGADESDMMIPSTGKLPPHLQRADIPKPQDKFSRQPDNRANTPWERTFQFGKPNARVPIGWRDPSWNVSSDAIIEGQYGTEGDPRLGPYYVEIQQTPVPESAFHVGNAEAPVPLRIENPGSSQPCDFVWVDSAEKVRQLQKHLEEERVTEIAVDLEHHNQRSYQGIVCLMQISTRWGDWIVDTLVDEVRESAELLNTAFTHPDKVLVLHGADHDILWLQRDLGLYVTNLFDTFQAARALQFGALSLAFLLLRYTNFEADKRFQTADWRIRPLPREMLFYARSDTHALLYVYDCLRNELLQRGGPLAVKEVFDRSKPTASKVYAKEPWDERGNSRGGWKSLWIRMGGDLARASQDAPPDAPLGREERIVRRLHHWRDQVARKEDESPAFVMPPRVLIQLALRPPLNLSEAKARTPPSLKFVRSRLDELVKTVKDEWHAYLSDVRPESLGDESTVDKLGEPLSSSKTEAEEDLGEKWMPTSTIPQEASSMAVAQEVPMHPDVWARQPQGKSSPDAQLFRGVKVLDEPEKPKKSKSLFEMPSARAPAQVSRTLQNIRTDLVQRLGTLVGAAWGRPAAELQPEDNHDQPKEDTHPIIDNPEEERASKVATTAVKRAFSQDRQDSDKEARAAEEAARQTEEHDVGTDPVVQVRKHSGPTRKRQRAKSTPNSGIPVAFDYGSASSMLEAPRPHAQASLLPTSTSGARKVAEPKGARQKSNVRHGNKSGTFATRRS</sequence>
<dbReference type="OrthoDB" id="2250022at2759"/>
<dbReference type="PANTHER" id="PTHR12124">
    <property type="entry name" value="POLYMYOSITIS/SCLERODERMA AUTOANTIGEN-RELATED"/>
    <property type="match status" value="1"/>
</dbReference>
<dbReference type="RefSeq" id="XP_001728949.1">
    <property type="nucleotide sequence ID" value="XM_001728897.1"/>
</dbReference>
<evidence type="ECO:0000256" key="6">
    <source>
        <dbReference type="ARBA" id="ARBA00022839"/>
    </source>
</evidence>
<reference evidence="11 12" key="1">
    <citation type="journal article" date="2007" name="Proc. Natl. Acad. Sci. U.S.A.">
        <title>Dandruff-associated Malassezia genomes reveal convergent and divergent virulence traits shared with plant and human fungal pathogens.</title>
        <authorList>
            <person name="Xu J."/>
            <person name="Saunders C.W."/>
            <person name="Hu P."/>
            <person name="Grant R.A."/>
            <person name="Boekhout T."/>
            <person name="Kuramae E.E."/>
            <person name="Kronstad J.W."/>
            <person name="Deangelis Y.M."/>
            <person name="Reeder N.L."/>
            <person name="Johnstone K.R."/>
            <person name="Leland M."/>
            <person name="Fieno A.M."/>
            <person name="Begley W.M."/>
            <person name="Sun Y."/>
            <person name="Lacey M.P."/>
            <person name="Chaudhary T."/>
            <person name="Keough T."/>
            <person name="Chu L."/>
            <person name="Sears R."/>
            <person name="Yuan B."/>
            <person name="Dawson T.L.Jr."/>
        </authorList>
    </citation>
    <scope>NUCLEOTIDE SEQUENCE [LARGE SCALE GENOMIC DNA]</scope>
    <source>
        <strain evidence="12">ATCC MYA-4612 / CBS 7966</strain>
    </source>
</reference>
<evidence type="ECO:0000256" key="1">
    <source>
        <dbReference type="ARBA" id="ARBA00004123"/>
    </source>
</evidence>
<feature type="compositionally biased region" description="Basic and acidic residues" evidence="9">
    <location>
        <begin position="733"/>
        <end position="760"/>
    </location>
</feature>
<feature type="compositionally biased region" description="Basic and acidic residues" evidence="9">
    <location>
        <begin position="699"/>
        <end position="711"/>
    </location>
</feature>
<dbReference type="CDD" id="cd06147">
    <property type="entry name" value="Rrp6p_like_exo"/>
    <property type="match status" value="1"/>
</dbReference>
<feature type="compositionally biased region" description="Polar residues" evidence="9">
    <location>
        <begin position="840"/>
        <end position="849"/>
    </location>
</feature>
<feature type="region of interest" description="Disordered" evidence="9">
    <location>
        <begin position="566"/>
        <end position="593"/>
    </location>
</feature>
<feature type="region of interest" description="Disordered" evidence="9">
    <location>
        <begin position="643"/>
        <end position="666"/>
    </location>
</feature>
<evidence type="ECO:0000313" key="12">
    <source>
        <dbReference type="Proteomes" id="UP000008837"/>
    </source>
</evidence>
<dbReference type="InterPro" id="IPR012588">
    <property type="entry name" value="Exosome-assoc_fac_Rrp6_N"/>
</dbReference>
<dbReference type="GO" id="GO:0005730">
    <property type="term" value="C:nucleolus"/>
    <property type="evidence" value="ECO:0007669"/>
    <property type="project" value="TreeGrafter"/>
</dbReference>
<dbReference type="GO" id="GO:0071044">
    <property type="term" value="P:histone mRNA catabolic process"/>
    <property type="evidence" value="ECO:0007669"/>
    <property type="project" value="TreeGrafter"/>
</dbReference>
<comment type="subcellular location">
    <subcellularLocation>
        <location evidence="1">Nucleus</location>
    </subcellularLocation>
</comment>
<dbReference type="SUPFAM" id="SSF47819">
    <property type="entry name" value="HRDC-like"/>
    <property type="match status" value="1"/>
</dbReference>
<feature type="region of interest" description="Disordered" evidence="9">
    <location>
        <begin position="106"/>
        <end position="165"/>
    </location>
</feature>
<comment type="similarity">
    <text evidence="8">Belongs to the exosome component 10/RRP6 family.</text>
</comment>
<comment type="caution">
    <text evidence="11">The sequence shown here is derived from an EMBL/GenBank/DDBJ whole genome shotgun (WGS) entry which is preliminary data.</text>
</comment>
<dbReference type="InterPro" id="IPR044876">
    <property type="entry name" value="HRDC_dom_sf"/>
</dbReference>
<dbReference type="InterPro" id="IPR045092">
    <property type="entry name" value="Rrp6-like"/>
</dbReference>
<accession>A8QBU8</accession>
<dbReference type="GO" id="GO:0071037">
    <property type="term" value="P:nuclear polyadenylation-dependent snRNA catabolic process"/>
    <property type="evidence" value="ECO:0007669"/>
    <property type="project" value="TreeGrafter"/>
</dbReference>
<dbReference type="Pfam" id="PF01612">
    <property type="entry name" value="DNA_pol_A_exo1"/>
    <property type="match status" value="1"/>
</dbReference>
<dbReference type="VEuPathDB" id="FungiDB:MGL_3943"/>
<dbReference type="GO" id="GO:0071038">
    <property type="term" value="P:TRAMP-dependent tRNA surveillance pathway"/>
    <property type="evidence" value="ECO:0007669"/>
    <property type="project" value="TreeGrafter"/>
</dbReference>
<dbReference type="EMBL" id="AAYY01000016">
    <property type="protein sequence ID" value="EDP41735.1"/>
    <property type="molecule type" value="Genomic_DNA"/>
</dbReference>
<feature type="domain" description="HRDC" evidence="10">
    <location>
        <begin position="481"/>
        <end position="561"/>
    </location>
</feature>
<dbReference type="PANTHER" id="PTHR12124:SF47">
    <property type="entry name" value="EXOSOME COMPONENT 10"/>
    <property type="match status" value="1"/>
</dbReference>
<evidence type="ECO:0000256" key="8">
    <source>
        <dbReference type="ARBA" id="ARBA00043957"/>
    </source>
</evidence>
<dbReference type="PROSITE" id="PS50967">
    <property type="entry name" value="HRDC"/>
    <property type="match status" value="1"/>
</dbReference>
<dbReference type="GO" id="GO:0000467">
    <property type="term" value="P:exonucleolytic trimming to generate mature 3'-end of 5.8S rRNA from tricistronic rRNA transcript (SSU-rRNA, 5.8S rRNA, LSU-rRNA)"/>
    <property type="evidence" value="ECO:0007669"/>
    <property type="project" value="InterPro"/>
</dbReference>
<dbReference type="InterPro" id="IPR002121">
    <property type="entry name" value="HRDC_dom"/>
</dbReference>
<dbReference type="GeneID" id="5853255"/>
<evidence type="ECO:0000256" key="2">
    <source>
        <dbReference type="ARBA" id="ARBA00022552"/>
    </source>
</evidence>
<dbReference type="GO" id="GO:0071040">
    <property type="term" value="P:nuclear polyadenylation-dependent antisense transcript catabolic process"/>
    <property type="evidence" value="ECO:0007669"/>
    <property type="project" value="TreeGrafter"/>
</dbReference>
<evidence type="ECO:0000313" key="11">
    <source>
        <dbReference type="EMBL" id="EDP41735.1"/>
    </source>
</evidence>
<dbReference type="SMART" id="SM00341">
    <property type="entry name" value="HRDC"/>
    <property type="match status" value="1"/>
</dbReference>
<dbReference type="InterPro" id="IPR036397">
    <property type="entry name" value="RNaseH_sf"/>
</dbReference>
<feature type="compositionally biased region" description="Basic and acidic residues" evidence="9">
    <location>
        <begin position="141"/>
        <end position="157"/>
    </location>
</feature>
<keyword evidence="2" id="KW-0698">rRNA processing</keyword>
<dbReference type="GO" id="GO:0071051">
    <property type="term" value="P:poly(A)-dependent snoRNA 3'-end processing"/>
    <property type="evidence" value="ECO:0007669"/>
    <property type="project" value="TreeGrafter"/>
</dbReference>
<dbReference type="InParanoid" id="A8QBU8"/>
<keyword evidence="6" id="KW-0269">Exonuclease</keyword>
<dbReference type="GO" id="GO:0071039">
    <property type="term" value="P:nuclear polyadenylation-dependent CUT catabolic process"/>
    <property type="evidence" value="ECO:0007669"/>
    <property type="project" value="TreeGrafter"/>
</dbReference>
<keyword evidence="3" id="KW-0540">Nuclease</keyword>
<dbReference type="GO" id="GO:0003727">
    <property type="term" value="F:single-stranded RNA binding"/>
    <property type="evidence" value="ECO:0007669"/>
    <property type="project" value="TreeGrafter"/>
</dbReference>
<dbReference type="AlphaFoldDB" id="A8QBU8"/>
<dbReference type="InterPro" id="IPR012337">
    <property type="entry name" value="RNaseH-like_sf"/>
</dbReference>
<dbReference type="Gene3D" id="1.10.150.80">
    <property type="entry name" value="HRDC domain"/>
    <property type="match status" value="1"/>
</dbReference>
<dbReference type="STRING" id="425265.A8QBU8"/>
<dbReference type="KEGG" id="mgl:MGL_3943"/>
<dbReference type="GO" id="GO:0000176">
    <property type="term" value="C:nuclear exosome (RNase complex)"/>
    <property type="evidence" value="ECO:0007669"/>
    <property type="project" value="InterPro"/>
</dbReference>
<evidence type="ECO:0000256" key="5">
    <source>
        <dbReference type="ARBA" id="ARBA00022835"/>
    </source>
</evidence>
<keyword evidence="7" id="KW-0539">Nucleus</keyword>
<keyword evidence="5" id="KW-0271">Exosome</keyword>
<dbReference type="SUPFAM" id="SSF53098">
    <property type="entry name" value="Ribonuclease H-like"/>
    <property type="match status" value="1"/>
</dbReference>
<evidence type="ECO:0000256" key="3">
    <source>
        <dbReference type="ARBA" id="ARBA00022722"/>
    </source>
</evidence>
<dbReference type="Gene3D" id="3.30.420.10">
    <property type="entry name" value="Ribonuclease H-like superfamily/Ribonuclease H"/>
    <property type="match status" value="1"/>
</dbReference>
<dbReference type="OMA" id="RWGDWIV"/>
<dbReference type="GO" id="GO:0071035">
    <property type="term" value="P:nuclear polyadenylation-dependent rRNA catabolic process"/>
    <property type="evidence" value="ECO:0007669"/>
    <property type="project" value="TreeGrafter"/>
</dbReference>
<evidence type="ECO:0000256" key="9">
    <source>
        <dbReference type="SAM" id="MobiDB-lite"/>
    </source>
</evidence>
<evidence type="ECO:0000256" key="7">
    <source>
        <dbReference type="ARBA" id="ARBA00023242"/>
    </source>
</evidence>
<dbReference type="GO" id="GO:0000166">
    <property type="term" value="F:nucleotide binding"/>
    <property type="evidence" value="ECO:0007669"/>
    <property type="project" value="InterPro"/>
</dbReference>
<protein>
    <recommendedName>
        <fullName evidence="10">HRDC domain-containing protein</fullName>
    </recommendedName>
</protein>